<dbReference type="Pfam" id="PF01448">
    <property type="entry name" value="ELM2"/>
    <property type="match status" value="1"/>
</dbReference>
<sequence>MTEFLNIYTTFILQFKSKRGSGASRPHKIAHVLCSFHTIAMSLSPHQSGTINSISKQNVEAIGETMQHSGDLFYNVGTPSLEQTHSSPEVLVDSSPEVLGLYKSDKAYQVRGHFQQSGPVKWIPQNPMQTATWIQGVPNMNKWSQNFGPSVGGIDDPRGFHKSHEMEAVKLEKPSPSSSQSYTDTVHVPGADWDHHTMAAMHHAQFQELQQSHRPADLQYQPQGMHHDVSDSTLQPFQLAFGPTKQPQAPGFQQVFQGNSVPLNMNYNEKPKSQQQLLQLQQQQLHCQHQMQQMQQMHQLQQQQQQQQQQQHQMQQQQRLQQMQQQYQQQKHLQQMQQQLQQHAQGFQQRETTEKQRVKQDVESQDLASARVKTELSQTQLMVPQPQHPVPQGANYQESGSAEDTPELQETPKKRQVFPRRSRRLSKDGVSPQGNQTSSDKVSAQNGGVGGVQGPAVGVIQSTPRRRRASKEINLETLAQKASEMDFLPAKCEDVTPGRPAGMAPLVIPVSVPVRRGQTQMEAPGSWTQLDNIRHPSEISHQQSQPDCKPSVIVARRHPIKNSAAESFIQGKGQEDKSRRRPRPEPLVIPQPCPFIAPSVYSSITPYQSNLRSPVRLLDHASIIPPYTPPPILSPLREGSGLYFSAVLSSMAAGSQVLQPPFTPRSATRSLLHSSSSEITPPALSVIGEATPVSLEPRINIGSQYQAEIPELLDQTLALKDQQKATLVWLPNSEADSMPSKDKRFDDLMILVCSSAMYGGGTNPELAMHCLHECRGDVMEALEMMLMKNPIFSKNHHLANYHYAGSDYWTVDEKQFFNKGISAYRKDFFLVQKLVRSKTVAQCVEFYYTYKKQARVGRNGTYTYGPSEPEDNVPVIHVKQAEEENNSRQQERTQYKVDGSLQDVTKALQDNENERAAVAHEEQKNSSVEVSSGLMPAAQPPFKTPSPAPPKPHPDNTAKKNRPSTGNKSQGEPEGVFPCKKCSRVFYKVKSRSAHMKSHAEQERKAAAQSQREEEERVAKARQEMLEAARRKEAQRGGQEESSGAEESSVELDDEQDEDWH</sequence>
<organism evidence="14 15">
    <name type="scientific">Cyprinus carpio</name>
    <name type="common">Common carp</name>
    <dbReference type="NCBI Taxonomy" id="7962"/>
    <lineage>
        <taxon>Eukaryota</taxon>
        <taxon>Metazoa</taxon>
        <taxon>Chordata</taxon>
        <taxon>Craniata</taxon>
        <taxon>Vertebrata</taxon>
        <taxon>Euteleostomi</taxon>
        <taxon>Actinopterygii</taxon>
        <taxon>Neopterygii</taxon>
        <taxon>Teleostei</taxon>
        <taxon>Ostariophysi</taxon>
        <taxon>Cypriniformes</taxon>
        <taxon>Cyprinidae</taxon>
        <taxon>Cyprininae</taxon>
        <taxon>Cyprinus</taxon>
    </lineage>
</organism>
<accession>A0A8C1L435</accession>
<dbReference type="PANTHER" id="PTHR16089">
    <property type="entry name" value="REST COREPRESSOR COREST PROTEIN-RELATED"/>
    <property type="match status" value="1"/>
</dbReference>
<keyword evidence="8" id="KW-0862">Zinc</keyword>
<evidence type="ECO:0000256" key="3">
    <source>
        <dbReference type="ARBA" id="ARBA00022990"/>
    </source>
</evidence>
<proteinExistence type="predicted"/>
<dbReference type="GO" id="GO:0006357">
    <property type="term" value="P:regulation of transcription by RNA polymerase II"/>
    <property type="evidence" value="ECO:0007669"/>
    <property type="project" value="TreeGrafter"/>
</dbReference>
<feature type="region of interest" description="Disordered" evidence="10">
    <location>
        <begin position="913"/>
        <end position="977"/>
    </location>
</feature>
<evidence type="ECO:0000259" key="13">
    <source>
        <dbReference type="PROSITE" id="PS51293"/>
    </source>
</evidence>
<dbReference type="InterPro" id="IPR000949">
    <property type="entry name" value="ELM2_dom"/>
</dbReference>
<evidence type="ECO:0000256" key="2">
    <source>
        <dbReference type="ARBA" id="ARBA00022553"/>
    </source>
</evidence>
<dbReference type="Proteomes" id="UP000694427">
    <property type="component" value="Unplaced"/>
</dbReference>
<feature type="domain" description="SANT" evidence="13">
    <location>
        <begin position="804"/>
        <end position="855"/>
    </location>
</feature>
<evidence type="ECO:0000256" key="5">
    <source>
        <dbReference type="ARBA" id="ARBA00023125"/>
    </source>
</evidence>
<keyword evidence="15" id="KW-1185">Reference proteome</keyword>
<feature type="compositionally biased region" description="Basic and acidic residues" evidence="10">
    <location>
        <begin position="351"/>
        <end position="362"/>
    </location>
</feature>
<dbReference type="GO" id="GO:0005667">
    <property type="term" value="C:transcription regulator complex"/>
    <property type="evidence" value="ECO:0007669"/>
    <property type="project" value="TreeGrafter"/>
</dbReference>
<keyword evidence="8" id="KW-0479">Metal-binding</keyword>
<feature type="region of interest" description="Disordered" evidence="10">
    <location>
        <begin position="991"/>
        <end position="1061"/>
    </location>
</feature>
<dbReference type="GO" id="GO:0003714">
    <property type="term" value="F:transcription corepressor activity"/>
    <property type="evidence" value="ECO:0007669"/>
    <property type="project" value="TreeGrafter"/>
</dbReference>
<feature type="region of interest" description="Disordered" evidence="10">
    <location>
        <begin position="341"/>
        <end position="470"/>
    </location>
</feature>
<dbReference type="GO" id="GO:0003677">
    <property type="term" value="F:DNA binding"/>
    <property type="evidence" value="ECO:0007669"/>
    <property type="project" value="UniProtKB-KW"/>
</dbReference>
<keyword evidence="8" id="KW-0863">Zinc-finger</keyword>
<dbReference type="PROSITE" id="PS51156">
    <property type="entry name" value="ELM2"/>
    <property type="match status" value="1"/>
</dbReference>
<keyword evidence="4" id="KW-0805">Transcription regulation</keyword>
<evidence type="ECO:0000256" key="7">
    <source>
        <dbReference type="ARBA" id="ARBA00023242"/>
    </source>
</evidence>
<dbReference type="SMART" id="SM01189">
    <property type="entry name" value="ELM2"/>
    <property type="match status" value="1"/>
</dbReference>
<dbReference type="PROSITE" id="PS50157">
    <property type="entry name" value="ZINC_FINGER_C2H2_2"/>
    <property type="match status" value="1"/>
</dbReference>
<evidence type="ECO:0000256" key="1">
    <source>
        <dbReference type="ARBA" id="ARBA00004123"/>
    </source>
</evidence>
<feature type="compositionally biased region" description="Pro residues" evidence="10">
    <location>
        <begin position="938"/>
        <end position="951"/>
    </location>
</feature>
<evidence type="ECO:0000256" key="4">
    <source>
        <dbReference type="ARBA" id="ARBA00023015"/>
    </source>
</evidence>
<evidence type="ECO:0000313" key="14">
    <source>
        <dbReference type="Ensembl" id="ENSCCRP00010056703.1"/>
    </source>
</evidence>
<keyword evidence="5" id="KW-0238">DNA-binding</keyword>
<dbReference type="InterPro" id="IPR013087">
    <property type="entry name" value="Znf_C2H2_type"/>
</dbReference>
<dbReference type="AlphaFoldDB" id="A0A8C1L435"/>
<dbReference type="GO" id="GO:0008270">
    <property type="term" value="F:zinc ion binding"/>
    <property type="evidence" value="ECO:0007669"/>
    <property type="project" value="UniProtKB-KW"/>
</dbReference>
<evidence type="ECO:0000259" key="11">
    <source>
        <dbReference type="PROSITE" id="PS50157"/>
    </source>
</evidence>
<feature type="region of interest" description="Disordered" evidence="10">
    <location>
        <begin position="564"/>
        <end position="589"/>
    </location>
</feature>
<dbReference type="Ensembl" id="ENSCCRT00010062149.1">
    <property type="protein sequence ID" value="ENSCCRP00010056703.1"/>
    <property type="gene ID" value="ENSCCRG00010024034.1"/>
</dbReference>
<feature type="domain" description="ELM2" evidence="12">
    <location>
        <begin position="697"/>
        <end position="789"/>
    </location>
</feature>
<dbReference type="InterPro" id="IPR017884">
    <property type="entry name" value="SANT_dom"/>
</dbReference>
<feature type="compositionally biased region" description="Polar residues" evidence="10">
    <location>
        <begin position="432"/>
        <end position="446"/>
    </location>
</feature>
<keyword evidence="9" id="KW-0175">Coiled coil</keyword>
<feature type="compositionally biased region" description="Basic and acidic residues" evidence="10">
    <location>
        <begin position="913"/>
        <end position="924"/>
    </location>
</feature>
<feature type="compositionally biased region" description="Acidic residues" evidence="10">
    <location>
        <begin position="1048"/>
        <end position="1061"/>
    </location>
</feature>
<dbReference type="PROSITE" id="PS00028">
    <property type="entry name" value="ZINC_FINGER_C2H2_1"/>
    <property type="match status" value="1"/>
</dbReference>
<evidence type="ECO:0000256" key="10">
    <source>
        <dbReference type="SAM" id="MobiDB-lite"/>
    </source>
</evidence>
<dbReference type="PROSITE" id="PS51293">
    <property type="entry name" value="SANT"/>
    <property type="match status" value="1"/>
</dbReference>
<reference evidence="14" key="2">
    <citation type="submission" date="2025-09" db="UniProtKB">
        <authorList>
            <consortium name="Ensembl"/>
        </authorList>
    </citation>
    <scope>IDENTIFICATION</scope>
</reference>
<feature type="coiled-coil region" evidence="9">
    <location>
        <begin position="290"/>
        <end position="333"/>
    </location>
</feature>
<evidence type="ECO:0000256" key="8">
    <source>
        <dbReference type="PROSITE-ProRule" id="PRU00042"/>
    </source>
</evidence>
<name>A0A8C1L435_CYPCA</name>
<dbReference type="GO" id="GO:0000118">
    <property type="term" value="C:histone deacetylase complex"/>
    <property type="evidence" value="ECO:0007669"/>
    <property type="project" value="TreeGrafter"/>
</dbReference>
<keyword evidence="2" id="KW-0597">Phosphoprotein</keyword>
<dbReference type="SMART" id="SM00717">
    <property type="entry name" value="SANT"/>
    <property type="match status" value="1"/>
</dbReference>
<dbReference type="PANTHER" id="PTHR16089:SF24">
    <property type="entry name" value="MITOTIC DEACETYLASE-ASSOCIATED SANT DOMAIN PROTEIN"/>
    <property type="match status" value="1"/>
</dbReference>
<protein>
    <submittedName>
        <fullName evidence="14">ELM2 and Myb/SANT-like domain containing 1a</fullName>
    </submittedName>
</protein>
<feature type="compositionally biased region" description="Basic and acidic residues" evidence="10">
    <location>
        <begin position="998"/>
        <end position="1039"/>
    </location>
</feature>
<dbReference type="InterPro" id="IPR009057">
    <property type="entry name" value="Homeodomain-like_sf"/>
</dbReference>
<dbReference type="FunFam" id="1.10.10.60:FF:000086">
    <property type="entry name" value="transcriptional-regulating factor 1 isoform X1"/>
    <property type="match status" value="1"/>
</dbReference>
<reference evidence="14" key="1">
    <citation type="submission" date="2025-08" db="UniProtKB">
        <authorList>
            <consortium name="Ensembl"/>
        </authorList>
    </citation>
    <scope>IDENTIFICATION</scope>
</reference>
<evidence type="ECO:0000259" key="12">
    <source>
        <dbReference type="PROSITE" id="PS51156"/>
    </source>
</evidence>
<evidence type="ECO:0000256" key="9">
    <source>
        <dbReference type="SAM" id="Coils"/>
    </source>
</evidence>
<feature type="domain" description="C2H2-type" evidence="11">
    <location>
        <begin position="977"/>
        <end position="1004"/>
    </location>
</feature>
<keyword evidence="6" id="KW-0804">Transcription</keyword>
<dbReference type="InterPro" id="IPR051066">
    <property type="entry name" value="Trans_reg/Corepressor"/>
</dbReference>
<feature type="compositionally biased region" description="Basic residues" evidence="10">
    <location>
        <begin position="414"/>
        <end position="424"/>
    </location>
</feature>
<keyword evidence="7" id="KW-0539">Nucleus</keyword>
<dbReference type="Gene3D" id="1.10.10.60">
    <property type="entry name" value="Homeodomain-like"/>
    <property type="match status" value="1"/>
</dbReference>
<evidence type="ECO:0000256" key="6">
    <source>
        <dbReference type="ARBA" id="ARBA00023163"/>
    </source>
</evidence>
<comment type="subcellular location">
    <subcellularLocation>
        <location evidence="1">Nucleus</location>
    </subcellularLocation>
</comment>
<dbReference type="SUPFAM" id="SSF46689">
    <property type="entry name" value="Homeodomain-like"/>
    <property type="match status" value="1"/>
</dbReference>
<evidence type="ECO:0000313" key="15">
    <source>
        <dbReference type="Proteomes" id="UP000694427"/>
    </source>
</evidence>
<keyword evidence="3" id="KW-0007">Acetylation</keyword>
<dbReference type="InterPro" id="IPR001005">
    <property type="entry name" value="SANT/Myb"/>
</dbReference>